<dbReference type="PANTHER" id="PTHR44137">
    <property type="entry name" value="BNAC03G44070D PROTEIN"/>
    <property type="match status" value="1"/>
</dbReference>
<dbReference type="CDD" id="cd06257">
    <property type="entry name" value="DnaJ"/>
    <property type="match status" value="1"/>
</dbReference>
<dbReference type="InterPro" id="IPR024593">
    <property type="entry name" value="DUF3444"/>
</dbReference>
<name>A0A7J7M193_9MAGN</name>
<evidence type="ECO:0000256" key="1">
    <source>
        <dbReference type="SAM" id="Coils"/>
    </source>
</evidence>
<accession>A0A7J7M193</accession>
<keyword evidence="1" id="KW-0175">Coiled coil</keyword>
<dbReference type="PRINTS" id="PR00625">
    <property type="entry name" value="JDOMAIN"/>
</dbReference>
<dbReference type="Pfam" id="PF00226">
    <property type="entry name" value="DnaJ"/>
    <property type="match status" value="1"/>
</dbReference>
<dbReference type="PROSITE" id="PS50076">
    <property type="entry name" value="DNAJ_2"/>
    <property type="match status" value="1"/>
</dbReference>
<comment type="caution">
    <text evidence="4">The sequence shown here is derived from an EMBL/GenBank/DDBJ whole genome shotgun (WGS) entry which is preliminary data.</text>
</comment>
<dbReference type="EMBL" id="JACGCM010001844">
    <property type="protein sequence ID" value="KAF6148612.1"/>
    <property type="molecule type" value="Genomic_DNA"/>
</dbReference>
<feature type="domain" description="J" evidence="3">
    <location>
        <begin position="71"/>
        <end position="135"/>
    </location>
</feature>
<evidence type="ECO:0000313" key="4">
    <source>
        <dbReference type="EMBL" id="KAF6148612.1"/>
    </source>
</evidence>
<dbReference type="Gene3D" id="1.10.287.110">
    <property type="entry name" value="DnaJ domain"/>
    <property type="match status" value="1"/>
</dbReference>
<protein>
    <recommendedName>
        <fullName evidence="3">J domain-containing protein</fullName>
    </recommendedName>
</protein>
<dbReference type="SMART" id="SM00271">
    <property type="entry name" value="DnaJ"/>
    <property type="match status" value="1"/>
</dbReference>
<dbReference type="Pfam" id="PF23551">
    <property type="entry name" value="Zn_ribbon_20"/>
    <property type="match status" value="1"/>
</dbReference>
<dbReference type="Pfam" id="PF11926">
    <property type="entry name" value="DUF3444"/>
    <property type="match status" value="1"/>
</dbReference>
<feature type="compositionally biased region" description="Low complexity" evidence="2">
    <location>
        <begin position="262"/>
        <end position="276"/>
    </location>
</feature>
<keyword evidence="5" id="KW-1185">Reference proteome</keyword>
<dbReference type="InterPro" id="IPR056988">
    <property type="entry name" value="Zn_ribbon_pln"/>
</dbReference>
<proteinExistence type="predicted"/>
<dbReference type="PANTHER" id="PTHR44137:SF24">
    <property type="entry name" value="DNAJ HEAT SHOCK N-TERMINAL DOMAIN-CONTAINING PROTEIN"/>
    <property type="match status" value="1"/>
</dbReference>
<dbReference type="SUPFAM" id="SSF46565">
    <property type="entry name" value="Chaperone J-domain"/>
    <property type="match status" value="1"/>
</dbReference>
<dbReference type="OrthoDB" id="66964at2759"/>
<dbReference type="InterPro" id="IPR001623">
    <property type="entry name" value="DnaJ_domain"/>
</dbReference>
<dbReference type="Proteomes" id="UP000541444">
    <property type="component" value="Unassembled WGS sequence"/>
</dbReference>
<feature type="region of interest" description="Disordered" evidence="2">
    <location>
        <begin position="252"/>
        <end position="286"/>
    </location>
</feature>
<reference evidence="4 5" key="1">
    <citation type="journal article" date="2020" name="IScience">
        <title>Genome Sequencing of the Endangered Kingdonia uniflora (Circaeasteraceae, Ranunculales) Reveals Potential Mechanisms of Evolutionary Specialization.</title>
        <authorList>
            <person name="Sun Y."/>
            <person name="Deng T."/>
            <person name="Zhang A."/>
            <person name="Moore M.J."/>
            <person name="Landis J.B."/>
            <person name="Lin N."/>
            <person name="Zhang H."/>
            <person name="Zhang X."/>
            <person name="Huang J."/>
            <person name="Zhang X."/>
            <person name="Sun H."/>
            <person name="Wang H."/>
        </authorList>
    </citation>
    <scope>NUCLEOTIDE SEQUENCE [LARGE SCALE GENOMIC DNA]</scope>
    <source>
        <strain evidence="4">TB1705</strain>
        <tissue evidence="4">Leaf</tissue>
    </source>
</reference>
<evidence type="ECO:0000256" key="2">
    <source>
        <dbReference type="SAM" id="MobiDB-lite"/>
    </source>
</evidence>
<feature type="coiled-coil region" evidence="1">
    <location>
        <begin position="299"/>
        <end position="326"/>
    </location>
</feature>
<evidence type="ECO:0000259" key="3">
    <source>
        <dbReference type="PROSITE" id="PS50076"/>
    </source>
</evidence>
<dbReference type="AlphaFoldDB" id="A0A7J7M193"/>
<organism evidence="4 5">
    <name type="scientific">Kingdonia uniflora</name>
    <dbReference type="NCBI Taxonomy" id="39325"/>
    <lineage>
        <taxon>Eukaryota</taxon>
        <taxon>Viridiplantae</taxon>
        <taxon>Streptophyta</taxon>
        <taxon>Embryophyta</taxon>
        <taxon>Tracheophyta</taxon>
        <taxon>Spermatophyta</taxon>
        <taxon>Magnoliopsida</taxon>
        <taxon>Ranunculales</taxon>
        <taxon>Circaeasteraceae</taxon>
        <taxon>Kingdonia</taxon>
    </lineage>
</organism>
<gene>
    <name evidence="4" type="ORF">GIB67_042571</name>
</gene>
<sequence length="634" mass="73124">MARKRSKSKEEEALNLKTLAETKYKQQKLKSALKYAKKACRLAPTLANISAMITTLKILNIASKTTSNSRCHYDILKVEPFSHINSIKNQYKKLALLLHPDKNTCLGSEEAFKLVSEAFGVLSDKIRRKEYDLKLRIEFQSQIETVRVDTFWTACSTCRLFHEFDRRYVGHNLLCPSCDKRFLAFEVPINDVKPLNLMQNEGKPRNPFDYSSDDDFLINYRVKTRKISSLEKIRDDRPLERTKNVNAKRKIAVSESAESGEKLGSGSRSSLRLSLKAQSKKVKDEGDMTLAEMQAEAKRMLLAERANKEKENARNLRNEKEKKARERPVVVALEEELDESNDMEIVEMDDSDFYDFEKDMMEKESTKMGKGRRDSIVKNKKEKEVRAVVASKRSNEDTEIMAVDDSDFYNFDKDRVERSFKIGQVWAVYDDDDGMPRHYGLIDKVSVNPFNVKMSWLNLENNRDQRLISWEKSGFHVSCGRFKVASKISIHSVNVFSHKVECERVAREVYRIYPKKGSIWAIYSKIALDGDKGCLSLREKRRYDIVVFLTSYSEMHGLSMAFLEKVEGFKTIFKRREIGCHAIILIDKDDARLFSHQIPAKKLSGPEVSENLRDCWELDPASVPSELPSISWGN</sequence>
<dbReference type="InterPro" id="IPR036869">
    <property type="entry name" value="J_dom_sf"/>
</dbReference>
<evidence type="ECO:0000313" key="5">
    <source>
        <dbReference type="Proteomes" id="UP000541444"/>
    </source>
</evidence>